<keyword evidence="3" id="KW-1185">Reference proteome</keyword>
<evidence type="ECO:0000256" key="1">
    <source>
        <dbReference type="SAM" id="Phobius"/>
    </source>
</evidence>
<evidence type="ECO:0008006" key="4">
    <source>
        <dbReference type="Google" id="ProtNLM"/>
    </source>
</evidence>
<gene>
    <name evidence="2" type="ORF">Q0590_16350</name>
</gene>
<keyword evidence="1" id="KW-1133">Transmembrane helix</keyword>
<evidence type="ECO:0000313" key="3">
    <source>
        <dbReference type="Proteomes" id="UP001168528"/>
    </source>
</evidence>
<proteinExistence type="predicted"/>
<dbReference type="EMBL" id="JAUKPO010000008">
    <property type="protein sequence ID" value="MDO1447844.1"/>
    <property type="molecule type" value="Genomic_DNA"/>
</dbReference>
<keyword evidence="1" id="KW-0472">Membrane</keyword>
<organism evidence="2 3">
    <name type="scientific">Rhodocytophaga aerolata</name>
    <dbReference type="NCBI Taxonomy" id="455078"/>
    <lineage>
        <taxon>Bacteria</taxon>
        <taxon>Pseudomonadati</taxon>
        <taxon>Bacteroidota</taxon>
        <taxon>Cytophagia</taxon>
        <taxon>Cytophagales</taxon>
        <taxon>Rhodocytophagaceae</taxon>
        <taxon>Rhodocytophaga</taxon>
    </lineage>
</organism>
<dbReference type="PROSITE" id="PS51257">
    <property type="entry name" value="PROKAR_LIPOPROTEIN"/>
    <property type="match status" value="1"/>
</dbReference>
<reference evidence="2" key="1">
    <citation type="submission" date="2023-07" db="EMBL/GenBank/DDBJ databases">
        <title>The genome sequence of Rhodocytophaga aerolata KACC 12507.</title>
        <authorList>
            <person name="Zhang X."/>
        </authorList>
    </citation>
    <scope>NUCLEOTIDE SEQUENCE</scope>
    <source>
        <strain evidence="2">KACC 12507</strain>
    </source>
</reference>
<accession>A0ABT8R7B3</accession>
<feature type="transmembrane region" description="Helical" evidence="1">
    <location>
        <begin position="6"/>
        <end position="27"/>
    </location>
</feature>
<evidence type="ECO:0000313" key="2">
    <source>
        <dbReference type="EMBL" id="MDO1447844.1"/>
    </source>
</evidence>
<keyword evidence="1" id="KW-0812">Transmembrane</keyword>
<comment type="caution">
    <text evidence="2">The sequence shown here is derived from an EMBL/GenBank/DDBJ whole genome shotgun (WGS) entry which is preliminary data.</text>
</comment>
<name>A0ABT8R7B3_9BACT</name>
<dbReference type="RefSeq" id="WP_302038647.1">
    <property type="nucleotide sequence ID" value="NZ_JAUKPO010000008.1"/>
</dbReference>
<protein>
    <recommendedName>
        <fullName evidence="4">DUF1735 domain-containing protein</fullName>
    </recommendedName>
</protein>
<dbReference type="Proteomes" id="UP001168528">
    <property type="component" value="Unassembled WGS sequence"/>
</dbReference>
<sequence>MYKHPVFFKVVAYSLICLVGSVSWVACKKVENLLTFRIKNEVSFMIPSAIGINTPYSFPTPDVPTNASQSFSNNNTNVNKVKDIKLETLNLTITSPSNATFKPVKSINIYIVSEGLPKKLIAYKNDIPTTVGNQLTLETTRENLDSYVKKESYSLATETVLREAVFQDTEIHAQMSFLVSADF</sequence>